<feature type="domain" description="RING-type" evidence="5">
    <location>
        <begin position="120"/>
        <end position="163"/>
    </location>
</feature>
<evidence type="ECO:0000313" key="6">
    <source>
        <dbReference type="EMBL" id="ABK24745.1"/>
    </source>
</evidence>
<dbReference type="PROSITE" id="PS50089">
    <property type="entry name" value="ZF_RING_2"/>
    <property type="match status" value="1"/>
</dbReference>
<dbReference type="Gene3D" id="3.30.40.10">
    <property type="entry name" value="Zinc/RING finger domain, C3HC4 (zinc finger)"/>
    <property type="match status" value="1"/>
</dbReference>
<dbReference type="AlphaFoldDB" id="A9NVT4"/>
<accession>A9NVT4</accession>
<reference evidence="6" key="1">
    <citation type="journal article" date="2008" name="BMC Genomics">
        <title>A conifer genomics resource of 200,000 spruce (Picea spp.) ESTs and 6,464 high-quality, sequence-finished full-length cDNAs for Sitka spruce (Picea sitchensis).</title>
        <authorList>
            <person name="Ralph S.G."/>
            <person name="Chun H.J."/>
            <person name="Kolosova N."/>
            <person name="Cooper D."/>
            <person name="Oddy C."/>
            <person name="Ritland C.E."/>
            <person name="Kirkpatrick R."/>
            <person name="Moore R."/>
            <person name="Barber S."/>
            <person name="Holt R.A."/>
            <person name="Jones S.J."/>
            <person name="Marra M.A."/>
            <person name="Douglas C.J."/>
            <person name="Ritland K."/>
            <person name="Bohlmann J."/>
        </authorList>
    </citation>
    <scope>NUCLEOTIDE SEQUENCE</scope>
    <source>
        <tissue evidence="6">Bark</tissue>
    </source>
</reference>
<dbReference type="GO" id="GO:0016567">
    <property type="term" value="P:protein ubiquitination"/>
    <property type="evidence" value="ECO:0007669"/>
    <property type="project" value="TreeGrafter"/>
</dbReference>
<keyword evidence="3" id="KW-0862">Zinc</keyword>
<evidence type="ECO:0000259" key="5">
    <source>
        <dbReference type="PROSITE" id="PS50089"/>
    </source>
</evidence>
<dbReference type="InterPro" id="IPR013083">
    <property type="entry name" value="Znf_RING/FYVE/PHD"/>
</dbReference>
<keyword evidence="2 4" id="KW-0863">Zinc-finger</keyword>
<dbReference type="GO" id="GO:0061630">
    <property type="term" value="F:ubiquitin protein ligase activity"/>
    <property type="evidence" value="ECO:0007669"/>
    <property type="project" value="TreeGrafter"/>
</dbReference>
<keyword evidence="1" id="KW-0479">Metal-binding</keyword>
<dbReference type="OMA" id="FPIGYWD"/>
<dbReference type="EMBL" id="EF085440">
    <property type="protein sequence ID" value="ABK24745.1"/>
    <property type="molecule type" value="mRNA"/>
</dbReference>
<dbReference type="SMART" id="SM00184">
    <property type="entry name" value="RING"/>
    <property type="match status" value="1"/>
</dbReference>
<dbReference type="InterPro" id="IPR001841">
    <property type="entry name" value="Znf_RING"/>
</dbReference>
<dbReference type="GO" id="GO:0008270">
    <property type="term" value="F:zinc ion binding"/>
    <property type="evidence" value="ECO:0007669"/>
    <property type="project" value="UniProtKB-KW"/>
</dbReference>
<evidence type="ECO:0000256" key="4">
    <source>
        <dbReference type="PROSITE-ProRule" id="PRU00175"/>
    </source>
</evidence>
<dbReference type="CDD" id="cd23121">
    <property type="entry name" value="RING-H2_RHA1-like"/>
    <property type="match status" value="1"/>
</dbReference>
<evidence type="ECO:0000256" key="1">
    <source>
        <dbReference type="ARBA" id="ARBA00022723"/>
    </source>
</evidence>
<evidence type="ECO:0000256" key="3">
    <source>
        <dbReference type="ARBA" id="ARBA00022833"/>
    </source>
</evidence>
<protein>
    <recommendedName>
        <fullName evidence="5">RING-type domain-containing protein</fullName>
    </recommendedName>
</protein>
<proteinExistence type="evidence at transcript level"/>
<dbReference type="Pfam" id="PF13639">
    <property type="entry name" value="zf-RING_2"/>
    <property type="match status" value="1"/>
</dbReference>
<evidence type="ECO:0000256" key="2">
    <source>
        <dbReference type="ARBA" id="ARBA00022771"/>
    </source>
</evidence>
<sequence length="167" mass="19128">MHGFPIGYWDNVEVPQLVLNLVFVLELSRLLANWLLSPFGIPDHQYGAPRDQPLTTWPITPLTNTISVRYSGLIFSASISPSSPVSPVPPYRDQQSVRENLPTVFDYGSLRADRHEVVVCTVCFSDFVSRDRVRRLAKCGHVFHMECLDKWVEYENYICPLCRSPIF</sequence>
<name>A9NVT4_PICSI</name>
<dbReference type="SUPFAM" id="SSF57850">
    <property type="entry name" value="RING/U-box"/>
    <property type="match status" value="1"/>
</dbReference>
<dbReference type="PANTHER" id="PTHR45969">
    <property type="entry name" value="RING ZINC FINGER PROTEIN-RELATED"/>
    <property type="match status" value="1"/>
</dbReference>
<dbReference type="PANTHER" id="PTHR45969:SF69">
    <property type="entry name" value="FINGER DOMAIN PROTEIN, PUTATIVE (AFU_ORTHOLOGUE AFUA_3G12190)-RELATED"/>
    <property type="match status" value="1"/>
</dbReference>
<organism evidence="6">
    <name type="scientific">Picea sitchensis</name>
    <name type="common">Sitka spruce</name>
    <name type="synonym">Pinus sitchensis</name>
    <dbReference type="NCBI Taxonomy" id="3332"/>
    <lineage>
        <taxon>Eukaryota</taxon>
        <taxon>Viridiplantae</taxon>
        <taxon>Streptophyta</taxon>
        <taxon>Embryophyta</taxon>
        <taxon>Tracheophyta</taxon>
        <taxon>Spermatophyta</taxon>
        <taxon>Pinopsida</taxon>
        <taxon>Pinidae</taxon>
        <taxon>Conifers I</taxon>
        <taxon>Pinales</taxon>
        <taxon>Pinaceae</taxon>
        <taxon>Picea</taxon>
    </lineage>
</organism>